<dbReference type="InterPro" id="IPR029063">
    <property type="entry name" value="SAM-dependent_MTases_sf"/>
</dbReference>
<evidence type="ECO:0000256" key="7">
    <source>
        <dbReference type="ARBA" id="ARBA00047942"/>
    </source>
</evidence>
<dbReference type="EC" id="2.1.1.72" evidence="2"/>
<sequence length="1159" mass="127871">MDYQDWLEQTYLKLTTKEHRKSFAQFFTPPAIATLMAAYILDNPHCRTVLDPAAGLSIFAAALDENLRFLNQRPQPYWSAQGRWPYSATLEPLQSFTDTSTLSPMRSGERLHHSLVNYLGLIVYNSEELNYFLSHKFLSHPPSSTPDVTSAHGTATHDSADCRELAQLWEQDYWDLSGKLSPEHSYGRHMLTPRISSLCVELKSVCSFTCEHAYSAAPFATAMTSAATTAQVATKPESSTLKTPHTPFTATYDTDYSRVSQSSSYHYAETAEAAKVPAPRPLIVDESWHSLTLGSNHEQRKITVTAYEIDAVILEFNRFFFDHHPFGYIDYHLHQRNYLKANFKERYDGIICNPPYQTTKGLPKESQLVTLLEERLNMTLPKKMNLYALFLLKSLSQLSAKGRCAYLIPYEFLNSSFGVCLKEEFIRQRHLAYVITFKEQIFDNATTTCGLFLFDKAQRHDEVEFITVNSLSELEQLTLQLCPNLLAVAAKQFDQFQLPGLILEPVADNASLDISLLWGEVHATPPQADATAAATATTAAAQDSAQLQDKAADATSAATSDSPATDSTATASTATDSTATASTATASTTTASPDAGTTKDAALKLPENHGVLSSTSAAQWDNGLTAAAPEHTFSADTLGERMCLKRQEVLRGPHADLLLAVEQAPSLWSTLTGIKVQVPISRLNATEVANSAHEVQALTEQNCFLPTLTLSKTWRQLLYRLSEHQLAYEVSSPVPYPDTHLSASLASSLRTEQDVNEVHAGTEGTECTEDNKDTAASASTEDVAGSTVATSTASDNASATAPTRMQAAANSETGAHELLRSLGVDALSGATLIVNGKRHSSAVGVALAAATATAAHYGTGQEHSGGRTAHPIQGRLVPYTELNAKQKWHIYYQQRDLHKHFGEVNNSHTLLSNLSTFDQFIKVKRGLATGANDFFLFTRAKMAEVGLDEQYFVPVIPRANLVSRPIFTAPDFEALAAADAPVFLLNAPDVVEDDNLKRYLQYGEEQQLHQRYLTRHRCPWYTLERREVAPILMSVFNRGTINVVRNEAQIYNLTTFHSIFVLDEANTDLIFAYLLTPLAKDIIMQNRREYGGGLEKLEPLDINHAVCVNFAAMSEKQRSKILELYGQYRMMVLNADPAAALEQAIAAISAEFMDVIKEQ</sequence>
<dbReference type="InterPro" id="IPR050953">
    <property type="entry name" value="N4_N6_ade-DNA_methylase"/>
</dbReference>
<reference evidence="11" key="1">
    <citation type="journal article" date="2021" name="PeerJ">
        <title>Extensive microbial diversity within the chicken gut microbiome revealed by metagenomics and culture.</title>
        <authorList>
            <person name="Gilroy R."/>
            <person name="Ravi A."/>
            <person name="Getino M."/>
            <person name="Pursley I."/>
            <person name="Horton D.L."/>
            <person name="Alikhan N.F."/>
            <person name="Baker D."/>
            <person name="Gharbi K."/>
            <person name="Hall N."/>
            <person name="Watson M."/>
            <person name="Adriaenssens E.M."/>
            <person name="Foster-Nyarko E."/>
            <person name="Jarju S."/>
            <person name="Secka A."/>
            <person name="Antonio M."/>
            <person name="Oren A."/>
            <person name="Chaudhuri R.R."/>
            <person name="La Ragione R."/>
            <person name="Hildebrand F."/>
            <person name="Pallen M.J."/>
        </authorList>
    </citation>
    <scope>NUCLEOTIDE SEQUENCE</scope>
    <source>
        <strain evidence="11">378</strain>
    </source>
</reference>
<feature type="domain" description="Type II methyltransferase M.TaqI-like" evidence="9">
    <location>
        <begin position="334"/>
        <end position="442"/>
    </location>
</feature>
<dbReference type="Pfam" id="PF22837">
    <property type="entry name" value="M_Eco57I_C"/>
    <property type="match status" value="1"/>
</dbReference>
<dbReference type="InterPro" id="IPR054520">
    <property type="entry name" value="M_Eco57I_C"/>
</dbReference>
<feature type="region of interest" description="Disordered" evidence="8">
    <location>
        <begin position="544"/>
        <end position="598"/>
    </location>
</feature>
<evidence type="ECO:0000256" key="5">
    <source>
        <dbReference type="ARBA" id="ARBA00022691"/>
    </source>
</evidence>
<evidence type="ECO:0000256" key="1">
    <source>
        <dbReference type="ARBA" id="ARBA00006594"/>
    </source>
</evidence>
<dbReference type="PANTHER" id="PTHR33841:SF5">
    <property type="entry name" value="DNA METHYLASE (MODIFICATION METHYLASE) (METHYLTRANSFERASE)-RELATED"/>
    <property type="match status" value="1"/>
</dbReference>
<dbReference type="PANTHER" id="PTHR33841">
    <property type="entry name" value="DNA METHYLTRANSFERASE YEEA-RELATED"/>
    <property type="match status" value="1"/>
</dbReference>
<accession>A0A948TH71</accession>
<dbReference type="PRINTS" id="PR00507">
    <property type="entry name" value="N12N6MTFRASE"/>
</dbReference>
<evidence type="ECO:0000259" key="9">
    <source>
        <dbReference type="Pfam" id="PF07669"/>
    </source>
</evidence>
<dbReference type="Pfam" id="PF07669">
    <property type="entry name" value="Eco57I"/>
    <property type="match status" value="1"/>
</dbReference>
<dbReference type="PROSITE" id="PS00092">
    <property type="entry name" value="N6_MTASE"/>
    <property type="match status" value="1"/>
</dbReference>
<feature type="compositionally biased region" description="Low complexity" evidence="8">
    <location>
        <begin position="786"/>
        <end position="803"/>
    </location>
</feature>
<dbReference type="Gene3D" id="3.40.50.150">
    <property type="entry name" value="Vaccinia Virus protein VP39"/>
    <property type="match status" value="2"/>
</dbReference>
<feature type="region of interest" description="Disordered" evidence="8">
    <location>
        <begin position="747"/>
        <end position="812"/>
    </location>
</feature>
<keyword evidence="6" id="KW-0680">Restriction system</keyword>
<evidence type="ECO:0000256" key="6">
    <source>
        <dbReference type="ARBA" id="ARBA00022747"/>
    </source>
</evidence>
<name>A0A948TH71_9GAMM</name>
<dbReference type="InterPro" id="IPR011639">
    <property type="entry name" value="MethylTrfase_TaqI-like_dom"/>
</dbReference>
<protein>
    <recommendedName>
        <fullName evidence="2">site-specific DNA-methyltransferase (adenine-specific)</fullName>
        <ecNumber evidence="2">2.1.1.72</ecNumber>
    </recommendedName>
</protein>
<organism evidence="11 12">
    <name type="scientific">Candidatus Anaerobiospirillum pullicola</name>
    <dbReference type="NCBI Taxonomy" id="2838451"/>
    <lineage>
        <taxon>Bacteria</taxon>
        <taxon>Pseudomonadati</taxon>
        <taxon>Pseudomonadota</taxon>
        <taxon>Gammaproteobacteria</taxon>
        <taxon>Aeromonadales</taxon>
        <taxon>Succinivibrionaceae</taxon>
        <taxon>Anaerobiospirillum</taxon>
    </lineage>
</organism>
<dbReference type="GO" id="GO:0009007">
    <property type="term" value="F:site-specific DNA-methyltransferase (adenine-specific) activity"/>
    <property type="evidence" value="ECO:0007669"/>
    <property type="project" value="UniProtKB-EC"/>
</dbReference>
<dbReference type="InterPro" id="IPR002052">
    <property type="entry name" value="DNA_methylase_N6_adenine_CS"/>
</dbReference>
<evidence type="ECO:0000259" key="10">
    <source>
        <dbReference type="Pfam" id="PF22837"/>
    </source>
</evidence>
<dbReference type="SUPFAM" id="SSF53335">
    <property type="entry name" value="S-adenosyl-L-methionine-dependent methyltransferases"/>
    <property type="match status" value="2"/>
</dbReference>
<evidence type="ECO:0000256" key="4">
    <source>
        <dbReference type="ARBA" id="ARBA00022679"/>
    </source>
</evidence>
<dbReference type="GO" id="GO:0003676">
    <property type="term" value="F:nucleic acid binding"/>
    <property type="evidence" value="ECO:0007669"/>
    <property type="project" value="InterPro"/>
</dbReference>
<feature type="domain" description="Type II methyltransferase M.Eco57I C-terminal" evidence="10">
    <location>
        <begin position="887"/>
        <end position="1125"/>
    </location>
</feature>
<comment type="caution">
    <text evidence="11">The sequence shown here is derived from an EMBL/GenBank/DDBJ whole genome shotgun (WGS) entry which is preliminary data.</text>
</comment>
<evidence type="ECO:0000256" key="3">
    <source>
        <dbReference type="ARBA" id="ARBA00022603"/>
    </source>
</evidence>
<keyword evidence="4" id="KW-0808">Transferase</keyword>
<evidence type="ECO:0000313" key="12">
    <source>
        <dbReference type="Proteomes" id="UP000733611"/>
    </source>
</evidence>
<comment type="similarity">
    <text evidence="1">Belongs to the N(4)/N(6)-methyltransferase family.</text>
</comment>
<evidence type="ECO:0000256" key="2">
    <source>
        <dbReference type="ARBA" id="ARBA00011900"/>
    </source>
</evidence>
<keyword evidence="3 11" id="KW-0489">Methyltransferase</keyword>
<dbReference type="CDD" id="cd02440">
    <property type="entry name" value="AdoMet_MTases"/>
    <property type="match status" value="1"/>
</dbReference>
<comment type="catalytic activity">
    <reaction evidence="7">
        <text>a 2'-deoxyadenosine in DNA + S-adenosyl-L-methionine = an N(6)-methyl-2'-deoxyadenosine in DNA + S-adenosyl-L-homocysteine + H(+)</text>
        <dbReference type="Rhea" id="RHEA:15197"/>
        <dbReference type="Rhea" id="RHEA-COMP:12418"/>
        <dbReference type="Rhea" id="RHEA-COMP:12419"/>
        <dbReference type="ChEBI" id="CHEBI:15378"/>
        <dbReference type="ChEBI" id="CHEBI:57856"/>
        <dbReference type="ChEBI" id="CHEBI:59789"/>
        <dbReference type="ChEBI" id="CHEBI:90615"/>
        <dbReference type="ChEBI" id="CHEBI:90616"/>
        <dbReference type="EC" id="2.1.1.72"/>
    </reaction>
</comment>
<proteinExistence type="inferred from homology"/>
<dbReference type="Proteomes" id="UP000733611">
    <property type="component" value="Unassembled WGS sequence"/>
</dbReference>
<dbReference type="AlphaFoldDB" id="A0A948TH71"/>
<gene>
    <name evidence="11" type="ORF">H9847_07835</name>
</gene>
<reference evidence="11" key="2">
    <citation type="submission" date="2021-04" db="EMBL/GenBank/DDBJ databases">
        <authorList>
            <person name="Gilroy R."/>
        </authorList>
    </citation>
    <scope>NUCLEOTIDE SEQUENCE</scope>
    <source>
        <strain evidence="11">378</strain>
    </source>
</reference>
<evidence type="ECO:0000256" key="8">
    <source>
        <dbReference type="SAM" id="MobiDB-lite"/>
    </source>
</evidence>
<keyword evidence="5" id="KW-0949">S-adenosyl-L-methionine</keyword>
<dbReference type="GO" id="GO:0009307">
    <property type="term" value="P:DNA restriction-modification system"/>
    <property type="evidence" value="ECO:0007669"/>
    <property type="project" value="UniProtKB-KW"/>
</dbReference>
<dbReference type="EMBL" id="JAHLFE010000163">
    <property type="protein sequence ID" value="MBU3844757.1"/>
    <property type="molecule type" value="Genomic_DNA"/>
</dbReference>
<dbReference type="GO" id="GO:0032259">
    <property type="term" value="P:methylation"/>
    <property type="evidence" value="ECO:0007669"/>
    <property type="project" value="UniProtKB-KW"/>
</dbReference>
<evidence type="ECO:0000313" key="11">
    <source>
        <dbReference type="EMBL" id="MBU3844757.1"/>
    </source>
</evidence>